<dbReference type="AlphaFoldDB" id="A0A3P6B433"/>
<gene>
    <name evidence="2" type="ORF">BOLC3T15596H</name>
</gene>
<dbReference type="EMBL" id="LR031872">
    <property type="protein sequence ID" value="VDC90948.1"/>
    <property type="molecule type" value="Genomic_DNA"/>
</dbReference>
<keyword evidence="1" id="KW-0472">Membrane</keyword>
<name>A0A3P6B433_BRAOL</name>
<keyword evidence="1" id="KW-1133">Transmembrane helix</keyword>
<organism evidence="2">
    <name type="scientific">Brassica oleracea</name>
    <name type="common">Wild cabbage</name>
    <dbReference type="NCBI Taxonomy" id="3712"/>
    <lineage>
        <taxon>Eukaryota</taxon>
        <taxon>Viridiplantae</taxon>
        <taxon>Streptophyta</taxon>
        <taxon>Embryophyta</taxon>
        <taxon>Tracheophyta</taxon>
        <taxon>Spermatophyta</taxon>
        <taxon>Magnoliopsida</taxon>
        <taxon>eudicotyledons</taxon>
        <taxon>Gunneridae</taxon>
        <taxon>Pentapetalae</taxon>
        <taxon>rosids</taxon>
        <taxon>malvids</taxon>
        <taxon>Brassicales</taxon>
        <taxon>Brassicaceae</taxon>
        <taxon>Brassiceae</taxon>
        <taxon>Brassica</taxon>
    </lineage>
</organism>
<protein>
    <submittedName>
        <fullName evidence="2">Uncharacterized protein</fullName>
    </submittedName>
</protein>
<proteinExistence type="predicted"/>
<evidence type="ECO:0000256" key="1">
    <source>
        <dbReference type="SAM" id="Phobius"/>
    </source>
</evidence>
<accession>A0A3P6B433</accession>
<sequence>MVLIFHSFKIRLLILDMYFLYLSNFSLIFSVFKPFERFWRCRFFRSGFGYT</sequence>
<reference evidence="2" key="1">
    <citation type="submission" date="2018-11" db="EMBL/GenBank/DDBJ databases">
        <authorList>
            <consortium name="Genoscope - CEA"/>
            <person name="William W."/>
        </authorList>
    </citation>
    <scope>NUCLEOTIDE SEQUENCE</scope>
</reference>
<evidence type="ECO:0000313" key="2">
    <source>
        <dbReference type="EMBL" id="VDC90948.1"/>
    </source>
</evidence>
<feature type="transmembrane region" description="Helical" evidence="1">
    <location>
        <begin position="12"/>
        <end position="32"/>
    </location>
</feature>
<keyword evidence="1" id="KW-0812">Transmembrane</keyword>